<evidence type="ECO:0000259" key="2">
    <source>
        <dbReference type="PROSITE" id="PS50164"/>
    </source>
</evidence>
<dbReference type="EMBL" id="LNNH01000048">
    <property type="protein sequence ID" value="KWW12471.1"/>
    <property type="molecule type" value="Genomic_DNA"/>
</dbReference>
<dbReference type="RefSeq" id="WP_061144044.1">
    <property type="nucleotide sequence ID" value="NZ_LNNH01000048.1"/>
</dbReference>
<evidence type="ECO:0000256" key="1">
    <source>
        <dbReference type="ARBA" id="ARBA00007435"/>
    </source>
</evidence>
<keyword evidence="3" id="KW-0378">Hydrolase</keyword>
<accession>A0A109MTB2</accession>
<dbReference type="CDD" id="cd10456">
    <property type="entry name" value="GIY-YIG_UPF0213"/>
    <property type="match status" value="1"/>
</dbReference>
<organism evidence="3 4">
    <name type="scientific">Peribacillus simplex</name>
    <dbReference type="NCBI Taxonomy" id="1478"/>
    <lineage>
        <taxon>Bacteria</taxon>
        <taxon>Bacillati</taxon>
        <taxon>Bacillota</taxon>
        <taxon>Bacilli</taxon>
        <taxon>Bacillales</taxon>
        <taxon>Bacillaceae</taxon>
        <taxon>Peribacillus</taxon>
    </lineage>
</organism>
<dbReference type="Gene3D" id="3.40.1440.10">
    <property type="entry name" value="GIY-YIG endonuclease"/>
    <property type="match status" value="1"/>
</dbReference>
<protein>
    <submittedName>
        <fullName evidence="3">Endonuclease</fullName>
    </submittedName>
</protein>
<dbReference type="PANTHER" id="PTHR34477">
    <property type="entry name" value="UPF0213 PROTEIN YHBQ"/>
    <property type="match status" value="1"/>
</dbReference>
<evidence type="ECO:0000313" key="3">
    <source>
        <dbReference type="EMBL" id="KWW12471.1"/>
    </source>
</evidence>
<feature type="domain" description="GIY-YIG" evidence="2">
    <location>
        <begin position="4"/>
        <end position="79"/>
    </location>
</feature>
<dbReference type="InterPro" id="IPR050190">
    <property type="entry name" value="UPF0213_domain"/>
</dbReference>
<dbReference type="InterPro" id="IPR000305">
    <property type="entry name" value="GIY-YIG_endonuc"/>
</dbReference>
<dbReference type="PROSITE" id="PS50164">
    <property type="entry name" value="GIY_YIG"/>
    <property type="match status" value="1"/>
</dbReference>
<dbReference type="AlphaFoldDB" id="A0A109MTB2"/>
<keyword evidence="3" id="KW-0255">Endonuclease</keyword>
<dbReference type="SUPFAM" id="SSF82771">
    <property type="entry name" value="GIY-YIG endonuclease"/>
    <property type="match status" value="1"/>
</dbReference>
<dbReference type="Proteomes" id="UP000064189">
    <property type="component" value="Unassembled WGS sequence"/>
</dbReference>
<comment type="similarity">
    <text evidence="1">Belongs to the UPF0213 family.</text>
</comment>
<sequence length="86" mass="10235">MEKNEHYFYVVKCRDGSYYAGYTNDLERRIAAHNQGKGAKYTRGRTPVELIHHELFETQTLAMQAEYKFKQLSRKQKQMWMAKGDI</sequence>
<gene>
    <name evidence="3" type="ORF">AS888_10305</name>
</gene>
<dbReference type="PANTHER" id="PTHR34477:SF1">
    <property type="entry name" value="UPF0213 PROTEIN YHBQ"/>
    <property type="match status" value="1"/>
</dbReference>
<comment type="caution">
    <text evidence="3">The sequence shown here is derived from an EMBL/GenBank/DDBJ whole genome shotgun (WGS) entry which is preliminary data.</text>
</comment>
<proteinExistence type="inferred from homology"/>
<keyword evidence="4" id="KW-1185">Reference proteome</keyword>
<name>A0A109MTB2_9BACI</name>
<evidence type="ECO:0000313" key="4">
    <source>
        <dbReference type="Proteomes" id="UP000064189"/>
    </source>
</evidence>
<keyword evidence="3" id="KW-0540">Nuclease</keyword>
<dbReference type="InterPro" id="IPR035901">
    <property type="entry name" value="GIY-YIG_endonuc_sf"/>
</dbReference>
<dbReference type="GO" id="GO:0004519">
    <property type="term" value="F:endonuclease activity"/>
    <property type="evidence" value="ECO:0007669"/>
    <property type="project" value="UniProtKB-KW"/>
</dbReference>
<reference evidence="3 4" key="1">
    <citation type="submission" date="2015-11" db="EMBL/GenBank/DDBJ databases">
        <title>Genome Sequence of Bacillus simplex strain VanAntwerpen2.</title>
        <authorList>
            <person name="Couger M.B."/>
        </authorList>
    </citation>
    <scope>NUCLEOTIDE SEQUENCE [LARGE SCALE GENOMIC DNA]</scope>
    <source>
        <strain evidence="3 4">VanAntwerpen02</strain>
    </source>
</reference>
<dbReference type="Pfam" id="PF01541">
    <property type="entry name" value="GIY-YIG"/>
    <property type="match status" value="1"/>
</dbReference>